<dbReference type="InterPro" id="IPR027968">
    <property type="entry name" value="JHY"/>
</dbReference>
<feature type="compositionally biased region" description="Low complexity" evidence="1">
    <location>
        <begin position="154"/>
        <end position="169"/>
    </location>
</feature>
<sequence>MQGKSERQDIPPQKQYVMKSKTESASGQRLSAARPVQGLVLPSGPSFDPEDEEDLKKEISYQEQLKSRISEAQRVAEETTVPRLSLWDGDSEDFMQDSLDVPEDIEIDSERHKYHRDSVDIYHHQQRQPPQNIHNMEWGNPPAPPPAVVPHSDFSAQPSQPNPSPQAFSHNSLALNFDTREGYVGARFSNAYEQPQASNRDPVMPQRRPQYYPEEELAHQHAHFSHGYAPLKQQQQSSQFRQLPHPQSQQESYYAPQQLQDRHHQQHSQQQNAYYLQEQEQYLSDMDPAFQGQHPRVVGTGHYMDRGGPPHLGYVAPQAEVHDGYYMTETQSYGSGRGNGHQNQSNLEGGGVYGNSAKFVDQNSYEAEDEVPQLNAEHEGSIPLDMSKPPKPSYDYINNNKIDYGRAPRRTYKKIHDVKKDEKEKLADIFITKSKKKSSDSQLSSRDNSLNRYPAIAEHPGQKMASDAEHLWAQRSATLAQTRQLPGRKKQLSNTSLMSIKSQQMNLSNSSAISSRSQIDPVHLPLRRPLELKPVHQEVITEDGQRISVDVNLRLISPTAQGEREQLGHENVASSRHSGPIGEPRQRWPGQPYPADNALSTGQQPYAFQNENEYQHGRYSADDAFASKKHGGLASGYLSDSHHDYNGGHTVNPFPKIPPIPIGSDDGAPRSAPVLSEGSYMQTYLREKEKMEKGEKPWYRVYSLQDYKRMQKEVCLGTLGPDLDSETFKEKREKMLRQNEYARSVKEKNSKERIHRKPPAVPKPKEQDDIISRRTLAIEYAKNVPKPTVKPKPTPYNSYNLASQLSPIAKNSGRGQQQNSFPEPSVEMLDLERLHQRHEEDKRSAEQIRQKAQGIW</sequence>
<reference evidence="2 3" key="1">
    <citation type="submission" date="2018-04" db="EMBL/GenBank/DDBJ databases">
        <title>The genome of golden apple snail Pomacea canaliculata provides insight into stress tolerance and invasive adaptation.</title>
        <authorList>
            <person name="Liu C."/>
            <person name="Liu B."/>
            <person name="Ren Y."/>
            <person name="Zhang Y."/>
            <person name="Wang H."/>
            <person name="Li S."/>
            <person name="Jiang F."/>
            <person name="Yin L."/>
            <person name="Zhang G."/>
            <person name="Qian W."/>
            <person name="Fan W."/>
        </authorList>
    </citation>
    <scope>NUCLEOTIDE SEQUENCE [LARGE SCALE GENOMIC DNA]</scope>
    <source>
        <strain evidence="2">SZHN2017</strain>
        <tissue evidence="2">Muscle</tissue>
    </source>
</reference>
<feature type="region of interest" description="Disordered" evidence="1">
    <location>
        <begin position="562"/>
        <end position="582"/>
    </location>
</feature>
<name>A0A2T7P0K1_POMCA</name>
<feature type="region of interest" description="Disordered" evidence="1">
    <location>
        <begin position="1"/>
        <end position="55"/>
    </location>
</feature>
<gene>
    <name evidence="2" type="ORF">C0Q70_12067</name>
</gene>
<dbReference type="GO" id="GO:0035082">
    <property type="term" value="P:axoneme assembly"/>
    <property type="evidence" value="ECO:0007669"/>
    <property type="project" value="TreeGrafter"/>
</dbReference>
<feature type="region of interest" description="Disordered" evidence="1">
    <location>
        <begin position="785"/>
        <end position="856"/>
    </location>
</feature>
<accession>A0A2T7P0K1</accession>
<dbReference type="PANTHER" id="PTHR14726:SF1">
    <property type="entry name" value="JHY PROTEIN HOMOLOG"/>
    <property type="match status" value="1"/>
</dbReference>
<keyword evidence="3" id="KW-1185">Reference proteome</keyword>
<evidence type="ECO:0000313" key="3">
    <source>
        <dbReference type="Proteomes" id="UP000245119"/>
    </source>
</evidence>
<dbReference type="STRING" id="400727.A0A2T7P0K1"/>
<feature type="region of interest" description="Disordered" evidence="1">
    <location>
        <begin position="121"/>
        <end position="170"/>
    </location>
</feature>
<feature type="compositionally biased region" description="Basic and acidic residues" evidence="1">
    <location>
        <begin position="743"/>
        <end position="752"/>
    </location>
</feature>
<dbReference type="EMBL" id="PZQS01000007">
    <property type="protein sequence ID" value="PVD26919.1"/>
    <property type="molecule type" value="Genomic_DNA"/>
</dbReference>
<feature type="compositionally biased region" description="Polar residues" evidence="1">
    <location>
        <begin position="813"/>
        <end position="822"/>
    </location>
</feature>
<comment type="caution">
    <text evidence="2">The sequence shown here is derived from an EMBL/GenBank/DDBJ whole genome shotgun (WGS) entry which is preliminary data.</text>
</comment>
<feature type="region of interest" description="Disordered" evidence="1">
    <location>
        <begin position="232"/>
        <end position="271"/>
    </location>
</feature>
<evidence type="ECO:0000256" key="1">
    <source>
        <dbReference type="SAM" id="MobiDB-lite"/>
    </source>
</evidence>
<feature type="compositionally biased region" description="Polar residues" evidence="1">
    <location>
        <begin position="796"/>
        <end position="806"/>
    </location>
</feature>
<feature type="compositionally biased region" description="Basic and acidic residues" evidence="1">
    <location>
        <begin position="830"/>
        <end position="849"/>
    </location>
</feature>
<dbReference type="AlphaFoldDB" id="A0A2T7P0K1"/>
<protein>
    <submittedName>
        <fullName evidence="2">Uncharacterized protein</fullName>
    </submittedName>
</protein>
<feature type="region of interest" description="Disordered" evidence="1">
    <location>
        <begin position="743"/>
        <end position="767"/>
    </location>
</feature>
<dbReference type="Proteomes" id="UP000245119">
    <property type="component" value="Linkage Group LG7"/>
</dbReference>
<organism evidence="2 3">
    <name type="scientific">Pomacea canaliculata</name>
    <name type="common">Golden apple snail</name>
    <dbReference type="NCBI Taxonomy" id="400727"/>
    <lineage>
        <taxon>Eukaryota</taxon>
        <taxon>Metazoa</taxon>
        <taxon>Spiralia</taxon>
        <taxon>Lophotrochozoa</taxon>
        <taxon>Mollusca</taxon>
        <taxon>Gastropoda</taxon>
        <taxon>Caenogastropoda</taxon>
        <taxon>Architaenioglossa</taxon>
        <taxon>Ampullarioidea</taxon>
        <taxon>Ampullariidae</taxon>
        <taxon>Pomacea</taxon>
    </lineage>
</organism>
<dbReference type="OrthoDB" id="10057281at2759"/>
<evidence type="ECO:0000313" key="2">
    <source>
        <dbReference type="EMBL" id="PVD26919.1"/>
    </source>
</evidence>
<dbReference type="Pfam" id="PF15261">
    <property type="entry name" value="JHY"/>
    <property type="match status" value="1"/>
</dbReference>
<proteinExistence type="predicted"/>
<dbReference type="PANTHER" id="PTHR14726">
    <property type="entry name" value="JHY PROTEIN HOMOLOG"/>
    <property type="match status" value="1"/>
</dbReference>